<proteinExistence type="predicted"/>
<evidence type="ECO:0000313" key="2">
    <source>
        <dbReference type="Proteomes" id="UP000626786"/>
    </source>
</evidence>
<dbReference type="EMBL" id="JACSQN010000004">
    <property type="protein sequence ID" value="MBD7983993.1"/>
    <property type="molecule type" value="Genomic_DNA"/>
</dbReference>
<organism evidence="1 2">
    <name type="scientific">Sporosarcina quadrami</name>
    <dbReference type="NCBI Taxonomy" id="2762234"/>
    <lineage>
        <taxon>Bacteria</taxon>
        <taxon>Bacillati</taxon>
        <taxon>Bacillota</taxon>
        <taxon>Bacilli</taxon>
        <taxon>Bacillales</taxon>
        <taxon>Caryophanaceae</taxon>
        <taxon>Sporosarcina</taxon>
    </lineage>
</organism>
<evidence type="ECO:0000313" key="1">
    <source>
        <dbReference type="EMBL" id="MBD7983993.1"/>
    </source>
</evidence>
<gene>
    <name evidence="1" type="ORF">H9649_05335</name>
</gene>
<protein>
    <submittedName>
        <fullName evidence="1">Zinc dependent phospholipase C family protein</fullName>
    </submittedName>
</protein>
<sequence>MGSRIMHIIIANKIADSLAINDKTPFLLGSIAPDAVSSKDSSHFFAGDLQDYSRCVDYQAFIHMYHTQKENHYLLGYYTHLIADDIWLKGFYLPWLKNRMAANHEMFNLYHNDFKLLNGKLLEHYGFKEELCKALRQSQALIDLDEVKTKDVNEFIPYVIGDMDYDINAVMSEKLHVFTLEQIIGYIETCVDIGLLKIKALELQIHNQLN</sequence>
<reference evidence="1 2" key="1">
    <citation type="submission" date="2020-08" db="EMBL/GenBank/DDBJ databases">
        <title>A Genomic Blueprint of the Chicken Gut Microbiome.</title>
        <authorList>
            <person name="Gilroy R."/>
            <person name="Ravi A."/>
            <person name="Getino M."/>
            <person name="Pursley I."/>
            <person name="Horton D.L."/>
            <person name="Alikhan N.-F."/>
            <person name="Baker D."/>
            <person name="Gharbi K."/>
            <person name="Hall N."/>
            <person name="Watson M."/>
            <person name="Adriaenssens E.M."/>
            <person name="Foster-Nyarko E."/>
            <person name="Jarju S."/>
            <person name="Secka A."/>
            <person name="Antonio M."/>
            <person name="Oren A."/>
            <person name="Chaudhuri R."/>
            <person name="La Ragione R.M."/>
            <person name="Hildebrand F."/>
            <person name="Pallen M.J."/>
        </authorList>
    </citation>
    <scope>NUCLEOTIDE SEQUENCE [LARGE SCALE GENOMIC DNA]</scope>
    <source>
        <strain evidence="1 2">Sa2YVA2</strain>
    </source>
</reference>
<keyword evidence="2" id="KW-1185">Reference proteome</keyword>
<dbReference type="RefSeq" id="WP_191693695.1">
    <property type="nucleotide sequence ID" value="NZ_JACSQN010000004.1"/>
</dbReference>
<accession>A0ABR8U7H8</accession>
<comment type="caution">
    <text evidence="1">The sequence shown here is derived from an EMBL/GenBank/DDBJ whole genome shotgun (WGS) entry which is preliminary data.</text>
</comment>
<dbReference type="Proteomes" id="UP000626786">
    <property type="component" value="Unassembled WGS sequence"/>
</dbReference>
<name>A0ABR8U7H8_9BACL</name>